<dbReference type="InterPro" id="IPR021133">
    <property type="entry name" value="HEAT_type_2"/>
</dbReference>
<accession>X6P922</accession>
<keyword evidence="1" id="KW-0677">Repeat</keyword>
<dbReference type="PROSITE" id="PS50088">
    <property type="entry name" value="ANK_REPEAT"/>
    <property type="match status" value="1"/>
</dbReference>
<dbReference type="GO" id="GO:0005737">
    <property type="term" value="C:cytoplasm"/>
    <property type="evidence" value="ECO:0007669"/>
    <property type="project" value="TreeGrafter"/>
</dbReference>
<proteinExistence type="predicted"/>
<keyword evidence="2" id="KW-0040">ANK repeat</keyword>
<dbReference type="SMART" id="SM00248">
    <property type="entry name" value="ANK"/>
    <property type="match status" value="2"/>
</dbReference>
<dbReference type="InterPro" id="IPR051023">
    <property type="entry name" value="PP2A_Regulatory_Subunit_A"/>
</dbReference>
<dbReference type="Gene3D" id="1.25.40.20">
    <property type="entry name" value="Ankyrin repeat-containing domain"/>
    <property type="match status" value="1"/>
</dbReference>
<evidence type="ECO:0000313" key="4">
    <source>
        <dbReference type="EMBL" id="ETO34686.1"/>
    </source>
</evidence>
<dbReference type="GO" id="GO:0016829">
    <property type="term" value="F:lyase activity"/>
    <property type="evidence" value="ECO:0007669"/>
    <property type="project" value="UniProtKB-KW"/>
</dbReference>
<evidence type="ECO:0000313" key="5">
    <source>
        <dbReference type="Proteomes" id="UP000023152"/>
    </source>
</evidence>
<dbReference type="PROSITE" id="PS50077">
    <property type="entry name" value="HEAT_REPEAT"/>
    <property type="match status" value="1"/>
</dbReference>
<organism evidence="4 5">
    <name type="scientific">Reticulomyxa filosa</name>
    <dbReference type="NCBI Taxonomy" id="46433"/>
    <lineage>
        <taxon>Eukaryota</taxon>
        <taxon>Sar</taxon>
        <taxon>Rhizaria</taxon>
        <taxon>Retaria</taxon>
        <taxon>Foraminifera</taxon>
        <taxon>Monothalamids</taxon>
        <taxon>Reticulomyxidae</taxon>
        <taxon>Reticulomyxa</taxon>
    </lineage>
</organism>
<feature type="repeat" description="ANK" evidence="2">
    <location>
        <begin position="879"/>
        <end position="911"/>
    </location>
</feature>
<dbReference type="PROSITE" id="PS50297">
    <property type="entry name" value="ANK_REP_REGION"/>
    <property type="match status" value="1"/>
</dbReference>
<dbReference type="Proteomes" id="UP000023152">
    <property type="component" value="Unassembled WGS sequence"/>
</dbReference>
<dbReference type="SUPFAM" id="SSF48371">
    <property type="entry name" value="ARM repeat"/>
    <property type="match status" value="2"/>
</dbReference>
<dbReference type="Pfam" id="PF12796">
    <property type="entry name" value="Ank_2"/>
    <property type="match status" value="1"/>
</dbReference>
<reference evidence="4 5" key="1">
    <citation type="journal article" date="2013" name="Curr. Biol.">
        <title>The Genome of the Foraminiferan Reticulomyxa filosa.</title>
        <authorList>
            <person name="Glockner G."/>
            <person name="Hulsmann N."/>
            <person name="Schleicher M."/>
            <person name="Noegel A.A."/>
            <person name="Eichinger L."/>
            <person name="Gallinger C."/>
            <person name="Pawlowski J."/>
            <person name="Sierra R."/>
            <person name="Euteneuer U."/>
            <person name="Pillet L."/>
            <person name="Moustafa A."/>
            <person name="Platzer M."/>
            <person name="Groth M."/>
            <person name="Szafranski K."/>
            <person name="Schliwa M."/>
        </authorList>
    </citation>
    <scope>NUCLEOTIDE SEQUENCE [LARGE SCALE GENOMIC DNA]</scope>
</reference>
<dbReference type="PANTHER" id="PTHR10648:SF1">
    <property type="entry name" value="SERINE_THREONINE-PROTEIN PHOSPHATASE 4 REGULATORY SUBUNIT 1"/>
    <property type="match status" value="1"/>
</dbReference>
<keyword evidence="5" id="KW-1185">Reference proteome</keyword>
<dbReference type="InterPro" id="IPR002110">
    <property type="entry name" value="Ankyrin_rpt"/>
</dbReference>
<dbReference type="InterPro" id="IPR016024">
    <property type="entry name" value="ARM-type_fold"/>
</dbReference>
<name>X6P922_RETFI</name>
<dbReference type="PANTHER" id="PTHR10648">
    <property type="entry name" value="SERINE/THREONINE-PROTEIN PHOSPHATASE PP2A 65 KDA REGULATORY SUBUNIT"/>
    <property type="match status" value="1"/>
</dbReference>
<keyword evidence="4" id="KW-0456">Lyase</keyword>
<feature type="repeat" description="HEAT" evidence="3">
    <location>
        <begin position="584"/>
        <end position="621"/>
    </location>
</feature>
<feature type="non-terminal residue" evidence="4">
    <location>
        <position position="1022"/>
    </location>
</feature>
<protein>
    <submittedName>
        <fullName evidence="4">PBS lyase HEAT domain protein repeat-containing protein</fullName>
    </submittedName>
</protein>
<dbReference type="OrthoDB" id="10264606at2759"/>
<dbReference type="InterPro" id="IPR011989">
    <property type="entry name" value="ARM-like"/>
</dbReference>
<dbReference type="InterPro" id="IPR000357">
    <property type="entry name" value="HEAT"/>
</dbReference>
<dbReference type="GO" id="GO:0019888">
    <property type="term" value="F:protein phosphatase regulator activity"/>
    <property type="evidence" value="ECO:0007669"/>
    <property type="project" value="TreeGrafter"/>
</dbReference>
<dbReference type="Pfam" id="PF02985">
    <property type="entry name" value="HEAT"/>
    <property type="match status" value="1"/>
</dbReference>
<dbReference type="EMBL" id="ASPP01002357">
    <property type="protein sequence ID" value="ETO34686.1"/>
    <property type="molecule type" value="Genomic_DNA"/>
</dbReference>
<evidence type="ECO:0000256" key="1">
    <source>
        <dbReference type="ARBA" id="ARBA00022737"/>
    </source>
</evidence>
<gene>
    <name evidence="4" type="ORF">RFI_02404</name>
</gene>
<evidence type="ECO:0000256" key="3">
    <source>
        <dbReference type="PROSITE-ProRule" id="PRU00103"/>
    </source>
</evidence>
<sequence length="1022" mass="118149">MLLSNVTNNILKNTMRLKLNEQQLDDVIEFFMDGLVDKNKYIHERCAFSIAKIALKLNEKQLNKVFECLMNAFESGRITISYFSAHALATISSQLGGKQFDNAFQCFIHRFPSYVYILHNDATQFIMKLKEEQLGDVFKYLVDRLSDEKEDDNARIKCAELLGKISMKWNEKQLIDAFNSLIDIFNDIDASYSAFQYVCEAIAAITVKFPGRQFDNTFNYLISRLNCEGIAEHDKYADLIERITQRVDEKQINIALNCFMGNLNKHQNIRIKCIQLIKEISNKCNEQQLNKAFNSSMDIFTDKNDADVRKKCTELLVTIAVNLNGKHFDNAFQCFTNGLKDSNSSIRYSCAKSLVTLSKKWNDKQLDIIFQCLVDGFQKINGYCWHISCYLLEGIAMELNETQIDSVFTCLINGLKDKDEKNRKLCAKSIGFLLMKLNKKQLNDVFECLNGLKGENECIRTLCRKSLETIPTKLNDKQLDRIFNAFIHGLKDKYCRVHEPCAEPLGIIATKANEKQLKKVFNVLMSGLKDEDVCKSCANAIGKILDKLDEKQLENIINTLIGRLKDKESLEIILTNLTDKLEKMFNIFISGLKDENYSVRELCARSLGVISANLTDKQLERIFNALSCEQKWHYFNSCEKALEEISTKWNEKHPERIFNALIFVSKHSMNTNNNTDKDILLVALLRRISAKLNDKKLYLLVIHLLERAKKRCAWDALSKISDDIWKRATICGLKKNIQMKNENTLMNKENSHNHIWKTANDTDIQLLAFGLMTFNPCIQLSCDDNNTNFDALNELIRYCDEQAIEWNFPTHQWTNDNDYNDIPYPCLDNEVEEVPDDENEYKGCYTVVHEAARSGNLSQFKLVLQNHPDIDINDSYNKHGQTPLHLAINNRHWDIARYCIEQGAYIDIREGAVNSLALRTPFENIMKFIMKHKKEKNTKEYLNATEMCKWILKQRTMYPMKRIEYAIDYVKDKLIDKDGVIKIIDEESATFLLGVGQKQLKEILIKNNLLYWAAGRNVISMN</sequence>
<evidence type="ECO:0000256" key="2">
    <source>
        <dbReference type="PROSITE-ProRule" id="PRU00023"/>
    </source>
</evidence>
<dbReference type="SUPFAM" id="SSF48403">
    <property type="entry name" value="Ankyrin repeat"/>
    <property type="match status" value="1"/>
</dbReference>
<dbReference type="AlphaFoldDB" id="X6P922"/>
<comment type="caution">
    <text evidence="4">The sequence shown here is derived from an EMBL/GenBank/DDBJ whole genome shotgun (WGS) entry which is preliminary data.</text>
</comment>
<dbReference type="InterPro" id="IPR036770">
    <property type="entry name" value="Ankyrin_rpt-contain_sf"/>
</dbReference>
<dbReference type="Gene3D" id="1.25.10.10">
    <property type="entry name" value="Leucine-rich Repeat Variant"/>
    <property type="match status" value="2"/>
</dbReference>